<dbReference type="RefSeq" id="WP_210662690.1">
    <property type="nucleotide sequence ID" value="NZ_JAGKQQ010000002.1"/>
</dbReference>
<feature type="compositionally biased region" description="Polar residues" evidence="1">
    <location>
        <begin position="89"/>
        <end position="114"/>
    </location>
</feature>
<feature type="region of interest" description="Disordered" evidence="1">
    <location>
        <begin position="36"/>
        <end position="205"/>
    </location>
</feature>
<comment type="caution">
    <text evidence="2">The sequence shown here is derived from an EMBL/GenBank/DDBJ whole genome shotgun (WGS) entry which is preliminary data.</text>
</comment>
<evidence type="ECO:0000313" key="2">
    <source>
        <dbReference type="EMBL" id="MBP3960541.1"/>
    </source>
</evidence>
<proteinExistence type="predicted"/>
<feature type="compositionally biased region" description="Low complexity" evidence="1">
    <location>
        <begin position="131"/>
        <end position="151"/>
    </location>
</feature>
<dbReference type="PROSITE" id="PS51257">
    <property type="entry name" value="PROKAR_LIPOPROTEIN"/>
    <property type="match status" value="1"/>
</dbReference>
<dbReference type="EMBL" id="JAGKQQ010000002">
    <property type="protein sequence ID" value="MBP3960541.1"/>
    <property type="molecule type" value="Genomic_DNA"/>
</dbReference>
<evidence type="ECO:0000256" key="1">
    <source>
        <dbReference type="SAM" id="MobiDB-lite"/>
    </source>
</evidence>
<evidence type="ECO:0008006" key="4">
    <source>
        <dbReference type="Google" id="ProtNLM"/>
    </source>
</evidence>
<accession>A0ABS5C3G9</accession>
<protein>
    <recommendedName>
        <fullName evidence="4">Collagen-like protein</fullName>
    </recommendedName>
</protein>
<evidence type="ECO:0000313" key="3">
    <source>
        <dbReference type="Proteomes" id="UP000676565"/>
    </source>
</evidence>
<organism evidence="2 3">
    <name type="scientific">Gemmata palustris</name>
    <dbReference type="NCBI Taxonomy" id="2822762"/>
    <lineage>
        <taxon>Bacteria</taxon>
        <taxon>Pseudomonadati</taxon>
        <taxon>Planctomycetota</taxon>
        <taxon>Planctomycetia</taxon>
        <taxon>Gemmatales</taxon>
        <taxon>Gemmataceae</taxon>
        <taxon>Gemmata</taxon>
    </lineage>
</organism>
<feature type="compositionally biased region" description="Pro residues" evidence="1">
    <location>
        <begin position="190"/>
        <end position="205"/>
    </location>
</feature>
<name>A0ABS5C3G9_9BACT</name>
<keyword evidence="3" id="KW-1185">Reference proteome</keyword>
<dbReference type="Proteomes" id="UP000676565">
    <property type="component" value="Unassembled WGS sequence"/>
</dbReference>
<gene>
    <name evidence="2" type="ORF">J8F10_35400</name>
</gene>
<reference evidence="2 3" key="1">
    <citation type="submission" date="2021-04" db="EMBL/GenBank/DDBJ databases">
        <authorList>
            <person name="Ivanova A."/>
        </authorList>
    </citation>
    <scope>NUCLEOTIDE SEQUENCE [LARGE SCALE GENOMIC DNA]</scope>
    <source>
        <strain evidence="2 3">G18</strain>
    </source>
</reference>
<sequence length="205" mass="19670">MAQGTRGRWVRGAAAGLGVLLCTGLVGCMNTDKDKKDKLVTKQPGPGLPGTPPIGANGQSITKTGGAPAFGAGASGGGIQQTGGITPQRYGSTGSNSLTSPPQTFGNTSAQPGNPGTIGAPASPIVPSVYPSGSSPIGAASPSGGFGSVPSNLKDPLVSNGPAFLDAPLLPPPPPGSPTASGTQLAVQPPLAPGPLSPASMPPAP</sequence>